<keyword evidence="2" id="KW-1185">Reference proteome</keyword>
<gene>
    <name evidence="1" type="ORF">HPB47_006306</name>
</gene>
<reference evidence="1 2" key="1">
    <citation type="journal article" date="2020" name="Cell">
        <title>Large-Scale Comparative Analyses of Tick Genomes Elucidate Their Genetic Diversity and Vector Capacities.</title>
        <authorList>
            <consortium name="Tick Genome and Microbiome Consortium (TIGMIC)"/>
            <person name="Jia N."/>
            <person name="Wang J."/>
            <person name="Shi W."/>
            <person name="Du L."/>
            <person name="Sun Y."/>
            <person name="Zhan W."/>
            <person name="Jiang J.F."/>
            <person name="Wang Q."/>
            <person name="Zhang B."/>
            <person name="Ji P."/>
            <person name="Bell-Sakyi L."/>
            <person name="Cui X.M."/>
            <person name="Yuan T.T."/>
            <person name="Jiang B.G."/>
            <person name="Yang W.F."/>
            <person name="Lam T.T."/>
            <person name="Chang Q.C."/>
            <person name="Ding S.J."/>
            <person name="Wang X.J."/>
            <person name="Zhu J.G."/>
            <person name="Ruan X.D."/>
            <person name="Zhao L."/>
            <person name="Wei J.T."/>
            <person name="Ye R.Z."/>
            <person name="Que T.C."/>
            <person name="Du C.H."/>
            <person name="Zhou Y.H."/>
            <person name="Cheng J.X."/>
            <person name="Dai P.F."/>
            <person name="Guo W.B."/>
            <person name="Han X.H."/>
            <person name="Huang E.J."/>
            <person name="Li L.F."/>
            <person name="Wei W."/>
            <person name="Gao Y.C."/>
            <person name="Liu J.Z."/>
            <person name="Shao H.Z."/>
            <person name="Wang X."/>
            <person name="Wang C.C."/>
            <person name="Yang T.C."/>
            <person name="Huo Q.B."/>
            <person name="Li W."/>
            <person name="Chen H.Y."/>
            <person name="Chen S.E."/>
            <person name="Zhou L.G."/>
            <person name="Ni X.B."/>
            <person name="Tian J.H."/>
            <person name="Sheng Y."/>
            <person name="Liu T."/>
            <person name="Pan Y.S."/>
            <person name="Xia L.Y."/>
            <person name="Li J."/>
            <person name="Zhao F."/>
            <person name="Cao W.C."/>
        </authorList>
    </citation>
    <scope>NUCLEOTIDE SEQUENCE [LARGE SCALE GENOMIC DNA]</scope>
    <source>
        <strain evidence="1">Iper-2018</strain>
    </source>
</reference>
<feature type="non-terminal residue" evidence="1">
    <location>
        <position position="1"/>
    </location>
</feature>
<sequence>IIQDKMSKLEPARRVQGMQDSVWVEFIQLALENKPVNLGQGFPDFPPPNVVVKALQDALAGPNHGLHQYTRGFGHPRLVNALAKMYSRLTGREINAQKEVLVTVGAYEALYTTILGLVNPGDEVIIVEPFFDCYEPMTQMAGGVPVYIPLRPKKTGESISSADWVLDPKELESKFSAKTKMIIINTPHNPIGKVFSREELETIANLCKKHDVICVSDEVYEWIVYDGAKHVRMCTLPGMWDRTITIGSAGKTFSVTGWKIGWAYGPQNLAQGLQLVHQNCIYTLSTLLQEAVAVGLEQEMERINDPEGYWNDLSRSLKVKRDQIIACLNSVGMAATVPQGGYFLVCDFSKIGSKVNLEGEGTKDYCFARWLSKNKKLQGIPPSAFYGPDHKPLAQDLIRFCFFKEDSTLEKAGNILKEMKAALGGAPPLATPLLSPLTAVTSTRERRLLSCVVRAVCYFESPRFNHTVILVGVRFDKMARETDPVNCGSGRPDLAPPDFMVGALKESISELNTLHQYTREFPRAKDGENVSSADWVLDPKELESKFNEKTKMIVLNTPHNPTGKVFSRQELEVIANLCKKHDVICLSDEVYEWLVFGGAEHIRMCTLPGMWERTITVGSAGKAFNITGWKVGWAYGERNVLRGTRLYQQSCRITLSTLLQEAVAIGIEHETDRIHEPTSYWKGLCTKLQEKRDRVCSSLSCIGMTPTVPQGGYFIMADFSNIASKADIEGEGPKDERFATWLCRTKKLLGIPPSSFYGPANKVLAQHLIRFCFMRV</sequence>
<dbReference type="EMBL" id="JABSTQ010010942">
    <property type="protein sequence ID" value="KAG0416545.1"/>
    <property type="molecule type" value="Genomic_DNA"/>
</dbReference>
<evidence type="ECO:0000313" key="2">
    <source>
        <dbReference type="Proteomes" id="UP000805193"/>
    </source>
</evidence>
<protein>
    <submittedName>
        <fullName evidence="1">Uncharacterized protein</fullName>
    </submittedName>
</protein>
<accession>A0AC60PBA5</accession>
<proteinExistence type="predicted"/>
<organism evidence="1 2">
    <name type="scientific">Ixodes persulcatus</name>
    <name type="common">Taiga tick</name>
    <dbReference type="NCBI Taxonomy" id="34615"/>
    <lineage>
        <taxon>Eukaryota</taxon>
        <taxon>Metazoa</taxon>
        <taxon>Ecdysozoa</taxon>
        <taxon>Arthropoda</taxon>
        <taxon>Chelicerata</taxon>
        <taxon>Arachnida</taxon>
        <taxon>Acari</taxon>
        <taxon>Parasitiformes</taxon>
        <taxon>Ixodida</taxon>
        <taxon>Ixodoidea</taxon>
        <taxon>Ixodidae</taxon>
        <taxon>Ixodinae</taxon>
        <taxon>Ixodes</taxon>
    </lineage>
</organism>
<dbReference type="Proteomes" id="UP000805193">
    <property type="component" value="Unassembled WGS sequence"/>
</dbReference>
<evidence type="ECO:0000313" key="1">
    <source>
        <dbReference type="EMBL" id="KAG0416545.1"/>
    </source>
</evidence>
<comment type="caution">
    <text evidence="1">The sequence shown here is derived from an EMBL/GenBank/DDBJ whole genome shotgun (WGS) entry which is preliminary data.</text>
</comment>
<name>A0AC60PBA5_IXOPE</name>